<sequence>MLNMCMTQGERLSKAHSYLIAIGHGLGRSYITLQNVGVKSCPLPLIGAPPLPVKFSDNLPFPDPFASTNILLNFTFVDVPRCSNTSKWFVAFRVPEGWNFWFGDLSVRGDFYIKPYVDQSYKIIYCPHGNTKNNCGYVSYGNDGLHLAVKYGKEDDPLEISFERVGSGRSMVV</sequence>
<evidence type="ECO:0000313" key="2">
    <source>
        <dbReference type="Proteomes" id="UP000828941"/>
    </source>
</evidence>
<dbReference type="Proteomes" id="UP000828941">
    <property type="component" value="Chromosome 13"/>
</dbReference>
<name>A0ACB9KR69_BAUVA</name>
<accession>A0ACB9KR69</accession>
<proteinExistence type="predicted"/>
<gene>
    <name evidence="1" type="ORF">L6164_033240</name>
</gene>
<evidence type="ECO:0000313" key="1">
    <source>
        <dbReference type="EMBL" id="KAI4299815.1"/>
    </source>
</evidence>
<reference evidence="1 2" key="1">
    <citation type="journal article" date="2022" name="DNA Res.">
        <title>Chromosomal-level genome assembly of the orchid tree Bauhinia variegata (Leguminosae; Cercidoideae) supports the allotetraploid origin hypothesis of Bauhinia.</title>
        <authorList>
            <person name="Zhong Y."/>
            <person name="Chen Y."/>
            <person name="Zheng D."/>
            <person name="Pang J."/>
            <person name="Liu Y."/>
            <person name="Luo S."/>
            <person name="Meng S."/>
            <person name="Qian L."/>
            <person name="Wei D."/>
            <person name="Dai S."/>
            <person name="Zhou R."/>
        </authorList>
    </citation>
    <scope>NUCLEOTIDE SEQUENCE [LARGE SCALE GENOMIC DNA]</scope>
    <source>
        <strain evidence="1">BV-YZ2020</strain>
    </source>
</reference>
<protein>
    <submittedName>
        <fullName evidence="1">Uncharacterized protein</fullName>
    </submittedName>
</protein>
<organism evidence="1 2">
    <name type="scientific">Bauhinia variegata</name>
    <name type="common">Purple orchid tree</name>
    <name type="synonym">Phanera variegata</name>
    <dbReference type="NCBI Taxonomy" id="167791"/>
    <lineage>
        <taxon>Eukaryota</taxon>
        <taxon>Viridiplantae</taxon>
        <taxon>Streptophyta</taxon>
        <taxon>Embryophyta</taxon>
        <taxon>Tracheophyta</taxon>
        <taxon>Spermatophyta</taxon>
        <taxon>Magnoliopsida</taxon>
        <taxon>eudicotyledons</taxon>
        <taxon>Gunneridae</taxon>
        <taxon>Pentapetalae</taxon>
        <taxon>rosids</taxon>
        <taxon>fabids</taxon>
        <taxon>Fabales</taxon>
        <taxon>Fabaceae</taxon>
        <taxon>Cercidoideae</taxon>
        <taxon>Cercideae</taxon>
        <taxon>Bauhiniinae</taxon>
        <taxon>Bauhinia</taxon>
    </lineage>
</organism>
<comment type="caution">
    <text evidence="1">The sequence shown here is derived from an EMBL/GenBank/DDBJ whole genome shotgun (WGS) entry which is preliminary data.</text>
</comment>
<keyword evidence="2" id="KW-1185">Reference proteome</keyword>
<dbReference type="EMBL" id="CM039438">
    <property type="protein sequence ID" value="KAI4299815.1"/>
    <property type="molecule type" value="Genomic_DNA"/>
</dbReference>